<dbReference type="Proteomes" id="UP000277108">
    <property type="component" value="Unassembled WGS sequence"/>
</dbReference>
<evidence type="ECO:0000313" key="1">
    <source>
        <dbReference type="EMBL" id="RPF54737.1"/>
    </source>
</evidence>
<reference evidence="1 2" key="1">
    <citation type="submission" date="2018-11" db="EMBL/GenBank/DDBJ databases">
        <title>Genomic Encyclopedia of Type Strains, Phase IV (KMG-IV): sequencing the most valuable type-strain genomes for metagenomic binning, comparative biology and taxonomic classification.</title>
        <authorList>
            <person name="Goeker M."/>
        </authorList>
    </citation>
    <scope>NUCLEOTIDE SEQUENCE [LARGE SCALE GENOMIC DNA]</scope>
    <source>
        <strain evidence="1 2">DSM 29158</strain>
    </source>
</reference>
<evidence type="ECO:0000313" key="2">
    <source>
        <dbReference type="Proteomes" id="UP000277108"/>
    </source>
</evidence>
<proteinExistence type="predicted"/>
<sequence length="123" mass="14658">MNKTELATKLTVTEEVVDEFILANGFDVTLEDFDSRQTYLIKLYSEYISANEEAAEARKGFRYQDGEEMVDKSKQYEAYRRYALDLYNRWKEELDEYNDDKDAGGSFFVLRNRAGWLNERNRY</sequence>
<accession>A0A3N5BBF7</accession>
<organism evidence="1 2">
    <name type="scientific">Abyssicoccus albus</name>
    <dbReference type="NCBI Taxonomy" id="1817405"/>
    <lineage>
        <taxon>Bacteria</taxon>
        <taxon>Bacillati</taxon>
        <taxon>Bacillota</taxon>
        <taxon>Bacilli</taxon>
        <taxon>Bacillales</taxon>
        <taxon>Abyssicoccaceae</taxon>
    </lineage>
</organism>
<comment type="caution">
    <text evidence="1">The sequence shown here is derived from an EMBL/GenBank/DDBJ whole genome shotgun (WGS) entry which is preliminary data.</text>
</comment>
<gene>
    <name evidence="1" type="ORF">EDD62_1697</name>
</gene>
<dbReference type="EMBL" id="RKRK01000006">
    <property type="protein sequence ID" value="RPF54737.1"/>
    <property type="molecule type" value="Genomic_DNA"/>
</dbReference>
<name>A0A3N5BBF7_9BACL</name>
<dbReference type="AlphaFoldDB" id="A0A3N5BBF7"/>
<dbReference type="RefSeq" id="WP_123808596.1">
    <property type="nucleotide sequence ID" value="NZ_RKRK01000006.1"/>
</dbReference>
<protein>
    <submittedName>
        <fullName evidence="1">Uncharacterized protein</fullName>
    </submittedName>
</protein>
<keyword evidence="2" id="KW-1185">Reference proteome</keyword>